<dbReference type="InterPro" id="IPR000994">
    <property type="entry name" value="Pept_M24"/>
</dbReference>
<evidence type="ECO:0000256" key="2">
    <source>
        <dbReference type="ARBA" id="ARBA00022438"/>
    </source>
</evidence>
<evidence type="ECO:0000256" key="3">
    <source>
        <dbReference type="ARBA" id="ARBA00022670"/>
    </source>
</evidence>
<keyword evidence="3 6" id="KW-0645">Protease</keyword>
<dbReference type="SUPFAM" id="SSF55920">
    <property type="entry name" value="Creatinase/aminopeptidase"/>
    <property type="match status" value="1"/>
</dbReference>
<dbReference type="GO" id="GO:0046872">
    <property type="term" value="F:metal ion binding"/>
    <property type="evidence" value="ECO:0007669"/>
    <property type="project" value="UniProtKB-UniRule"/>
</dbReference>
<dbReference type="EMBL" id="QAYL01000014">
    <property type="protein sequence ID" value="RFD25466.1"/>
    <property type="molecule type" value="Genomic_DNA"/>
</dbReference>
<reference evidence="9 10" key="1">
    <citation type="submission" date="2018-07" db="EMBL/GenBank/DDBJ databases">
        <title>Whole genome sequence of Mycobacterium uberis.</title>
        <authorList>
            <person name="Benjak A."/>
        </authorList>
    </citation>
    <scope>NUCLEOTIDE SEQUENCE [LARGE SCALE GENOMIC DNA]</scope>
    <source>
        <strain evidence="9 10">Jura</strain>
    </source>
</reference>
<dbReference type="PANTHER" id="PTHR43330">
    <property type="entry name" value="METHIONINE AMINOPEPTIDASE"/>
    <property type="match status" value="1"/>
</dbReference>
<protein>
    <recommendedName>
        <fullName evidence="6 7">Methionine aminopeptidase</fullName>
        <shortName evidence="6">MAP</shortName>
        <shortName evidence="6">MetAP</shortName>
        <ecNumber evidence="6 7">3.4.11.18</ecNumber>
    </recommendedName>
    <alternativeName>
        <fullName evidence="6">Peptidase M</fullName>
    </alternativeName>
</protein>
<dbReference type="Pfam" id="PF00557">
    <property type="entry name" value="Peptidase_M24"/>
    <property type="match status" value="1"/>
</dbReference>
<feature type="domain" description="Peptidase M24" evidence="8">
    <location>
        <begin position="32"/>
        <end position="266"/>
    </location>
</feature>
<comment type="subunit">
    <text evidence="6">Monomer.</text>
</comment>
<dbReference type="GO" id="GO:0070006">
    <property type="term" value="F:metalloaminopeptidase activity"/>
    <property type="evidence" value="ECO:0007669"/>
    <property type="project" value="UniProtKB-UniRule"/>
</dbReference>
<evidence type="ECO:0000256" key="5">
    <source>
        <dbReference type="ARBA" id="ARBA00022801"/>
    </source>
</evidence>
<comment type="function">
    <text evidence="1 6">Removes the N-terminal methionine from nascent proteins. The N-terminal methionine is often cleaved when the second residue in the primary sequence is small and uncharged (Met-Ala-, Cys, Gly, Pro, Ser, Thr, or Val). Requires deformylation of the N(alpha)-formylated initiator methionine before it can be hydrolyzed.</text>
</comment>
<gene>
    <name evidence="6 9" type="primary">map</name>
    <name evidence="9" type="ORF">MUBE_08800</name>
</gene>
<feature type="binding site" evidence="6">
    <location>
        <position position="97"/>
    </location>
    <ligand>
        <name>substrate</name>
    </ligand>
</feature>
<feature type="binding site" evidence="6">
    <location>
        <position position="259"/>
    </location>
    <ligand>
        <name>a divalent metal cation</name>
        <dbReference type="ChEBI" id="CHEBI:60240"/>
        <label>1</label>
    </ligand>
</feature>
<keyword evidence="5 6" id="KW-0378">Hydrolase</keyword>
<feature type="binding site" evidence="6">
    <location>
        <position position="115"/>
    </location>
    <ligand>
        <name>a divalent metal cation</name>
        <dbReference type="ChEBI" id="CHEBI:60240"/>
        <label>1</label>
    </ligand>
</feature>
<evidence type="ECO:0000313" key="9">
    <source>
        <dbReference type="EMBL" id="RFD25466.1"/>
    </source>
</evidence>
<feature type="binding site" evidence="6">
    <location>
        <position position="202"/>
    </location>
    <ligand>
        <name>substrate</name>
    </ligand>
</feature>
<dbReference type="EC" id="3.4.11.18" evidence="6 7"/>
<feature type="binding site" evidence="6">
    <location>
        <position position="228"/>
    </location>
    <ligand>
        <name>a divalent metal cation</name>
        <dbReference type="ChEBI" id="CHEBI:60240"/>
        <label>2</label>
        <note>catalytic</note>
    </ligand>
</feature>
<comment type="cofactor">
    <cofactor evidence="6">
        <name>Co(2+)</name>
        <dbReference type="ChEBI" id="CHEBI:48828"/>
    </cofactor>
    <cofactor evidence="6">
        <name>Zn(2+)</name>
        <dbReference type="ChEBI" id="CHEBI:29105"/>
    </cofactor>
    <cofactor evidence="6">
        <name>Mn(2+)</name>
        <dbReference type="ChEBI" id="CHEBI:29035"/>
    </cofactor>
    <cofactor evidence="6">
        <name>Fe(2+)</name>
        <dbReference type="ChEBI" id="CHEBI:29033"/>
    </cofactor>
    <text evidence="6">Binds 2 divalent metal cations per subunit. Has a high-affinity and a low affinity metal-binding site. The true nature of the physiological cofactor is under debate. The enzyme is active with cobalt, zinc, manganese or divalent iron ions. Most likely, methionine aminopeptidases function as mononuclear Fe(2+)-metalloproteases under physiological conditions, and the catalytically relevant metal-binding site has been assigned to the histidine-containing high-affinity site.</text>
</comment>
<keyword evidence="2 6" id="KW-0031">Aminopeptidase</keyword>
<evidence type="ECO:0000313" key="10">
    <source>
        <dbReference type="Proteomes" id="UP000258522"/>
    </source>
</evidence>
<dbReference type="GO" id="GO:0005829">
    <property type="term" value="C:cytosol"/>
    <property type="evidence" value="ECO:0007669"/>
    <property type="project" value="TreeGrafter"/>
</dbReference>
<evidence type="ECO:0000256" key="4">
    <source>
        <dbReference type="ARBA" id="ARBA00022723"/>
    </source>
</evidence>
<dbReference type="NCBIfam" id="TIGR00500">
    <property type="entry name" value="met_pdase_I"/>
    <property type="match status" value="1"/>
</dbReference>
<comment type="caution">
    <text evidence="9">The sequence shown here is derived from an EMBL/GenBank/DDBJ whole genome shotgun (WGS) entry which is preliminary data.</text>
</comment>
<evidence type="ECO:0000256" key="7">
    <source>
        <dbReference type="RuleBase" id="RU003653"/>
    </source>
</evidence>
<keyword evidence="4 6" id="KW-0479">Metal-binding</keyword>
<feature type="binding site" evidence="6">
    <location>
        <position position="259"/>
    </location>
    <ligand>
        <name>a divalent metal cation</name>
        <dbReference type="ChEBI" id="CHEBI:60240"/>
        <label>2</label>
        <note>catalytic</note>
    </ligand>
</feature>
<dbReference type="CDD" id="cd01086">
    <property type="entry name" value="MetAP1"/>
    <property type="match status" value="1"/>
</dbReference>
<comment type="similarity">
    <text evidence="6">Belongs to the peptidase M24A family. Methionine aminopeptidase type 1 subfamily.</text>
</comment>
<name>A0A3E1HG86_9MYCO</name>
<proteinExistence type="inferred from homology"/>
<dbReference type="PRINTS" id="PR00599">
    <property type="entry name" value="MAPEPTIDASE"/>
</dbReference>
<keyword evidence="10" id="KW-1185">Reference proteome</keyword>
<dbReference type="InterPro" id="IPR002467">
    <property type="entry name" value="Pept_M24A_MAP1"/>
</dbReference>
<evidence type="ECO:0000256" key="6">
    <source>
        <dbReference type="HAMAP-Rule" id="MF_01974"/>
    </source>
</evidence>
<organism evidence="9 10">
    <name type="scientific">Mycobacterium uberis</name>
    <dbReference type="NCBI Taxonomy" id="2162698"/>
    <lineage>
        <taxon>Bacteria</taxon>
        <taxon>Bacillati</taxon>
        <taxon>Actinomycetota</taxon>
        <taxon>Actinomycetes</taxon>
        <taxon>Mycobacteriales</taxon>
        <taxon>Mycobacteriaceae</taxon>
        <taxon>Mycobacterium</taxon>
    </lineage>
</organism>
<dbReference type="InterPro" id="IPR036005">
    <property type="entry name" value="Creatinase/aminopeptidase-like"/>
</dbReference>
<dbReference type="InterPro" id="IPR001714">
    <property type="entry name" value="Pept_M24_MAP"/>
</dbReference>
<dbReference type="Gene3D" id="3.90.230.10">
    <property type="entry name" value="Creatinase/methionine aminopeptidase superfamily"/>
    <property type="match status" value="1"/>
</dbReference>
<dbReference type="Proteomes" id="UP000258522">
    <property type="component" value="Unassembled WGS sequence"/>
</dbReference>
<feature type="binding site" evidence="6">
    <location>
        <position position="126"/>
    </location>
    <ligand>
        <name>a divalent metal cation</name>
        <dbReference type="ChEBI" id="CHEBI:60240"/>
        <label>2</label>
        <note>catalytic</note>
    </ligand>
</feature>
<sequence>MLWESRKASVGALTWLRSRRIVPQRSAGELDAMAAAGAVVAAALQAVQATAGPGMSSLSLDEIAESVIREAGATPSFLGYHGYPATICASINDRVVHGIPSATEILAPGDLVSIDCGAVLEGWHGDAAITFGVGTLTAVDEALSQATRESLDIGIAAMIVGNRLTDVAHAIEMSARAAEIRYRLAFGIVQGYGGHGIGRHMHMDPLLPNEGAPGRGPLLAPGSVLAIEPMLTLGAGETIVLDDGWTVTTADGSRAAHWEHTVAVTEDGPRILTLA</sequence>
<dbReference type="GO" id="GO:0006508">
    <property type="term" value="P:proteolysis"/>
    <property type="evidence" value="ECO:0007669"/>
    <property type="project" value="UniProtKB-KW"/>
</dbReference>
<dbReference type="HAMAP" id="MF_01974">
    <property type="entry name" value="MetAP_1"/>
    <property type="match status" value="1"/>
</dbReference>
<evidence type="ECO:0000256" key="1">
    <source>
        <dbReference type="ARBA" id="ARBA00002521"/>
    </source>
</evidence>
<dbReference type="RefSeq" id="WP_116540230.1">
    <property type="nucleotide sequence ID" value="NZ_QAYL01000014.1"/>
</dbReference>
<feature type="binding site" evidence="6">
    <location>
        <position position="195"/>
    </location>
    <ligand>
        <name>a divalent metal cation</name>
        <dbReference type="ChEBI" id="CHEBI:60240"/>
        <label>2</label>
        <note>catalytic</note>
    </ligand>
</feature>
<dbReference type="PANTHER" id="PTHR43330:SF27">
    <property type="entry name" value="METHIONINE AMINOPEPTIDASE"/>
    <property type="match status" value="1"/>
</dbReference>
<evidence type="ECO:0000259" key="8">
    <source>
        <dbReference type="Pfam" id="PF00557"/>
    </source>
</evidence>
<dbReference type="AlphaFoldDB" id="A0A3E1HG86"/>
<dbReference type="OrthoDB" id="9802055at2"/>
<feature type="binding site" evidence="6">
    <location>
        <position position="126"/>
    </location>
    <ligand>
        <name>a divalent metal cation</name>
        <dbReference type="ChEBI" id="CHEBI:60240"/>
        <label>1</label>
    </ligand>
</feature>
<accession>A0A3E1HG86</accession>
<comment type="catalytic activity">
    <reaction evidence="6 7">
        <text>Release of N-terminal amino acids, preferentially methionine, from peptides and arylamides.</text>
        <dbReference type="EC" id="3.4.11.18"/>
    </reaction>
</comment>
<dbReference type="GO" id="GO:0004239">
    <property type="term" value="F:initiator methionyl aminopeptidase activity"/>
    <property type="evidence" value="ECO:0007669"/>
    <property type="project" value="UniProtKB-UniRule"/>
</dbReference>